<gene>
    <name evidence="1" type="ORF">CDAR_100071</name>
</gene>
<proteinExistence type="predicted"/>
<dbReference type="AlphaFoldDB" id="A0AAV4UT33"/>
<sequence>MTTTPPSSLGTERQPPPSWNVDKQFFLHFHLYLSRMNGRSYRDFHPLVFGVGSTSQGVLTEERSFDGDAAVYRETLGLKSLLGNACGLLVTIFEFPDMTRLLKPLRSEKVFGYYIKG</sequence>
<dbReference type="Proteomes" id="UP001054837">
    <property type="component" value="Unassembled WGS sequence"/>
</dbReference>
<keyword evidence="2" id="KW-1185">Reference proteome</keyword>
<protein>
    <submittedName>
        <fullName evidence="1">Uncharacterized protein</fullName>
    </submittedName>
</protein>
<comment type="caution">
    <text evidence="1">The sequence shown here is derived from an EMBL/GenBank/DDBJ whole genome shotgun (WGS) entry which is preliminary data.</text>
</comment>
<name>A0AAV4UT33_9ARAC</name>
<dbReference type="EMBL" id="BPLQ01011892">
    <property type="protein sequence ID" value="GIY60957.1"/>
    <property type="molecule type" value="Genomic_DNA"/>
</dbReference>
<reference evidence="1 2" key="1">
    <citation type="submission" date="2021-06" db="EMBL/GenBank/DDBJ databases">
        <title>Caerostris darwini draft genome.</title>
        <authorList>
            <person name="Kono N."/>
            <person name="Arakawa K."/>
        </authorList>
    </citation>
    <scope>NUCLEOTIDE SEQUENCE [LARGE SCALE GENOMIC DNA]</scope>
</reference>
<accession>A0AAV4UT33</accession>
<evidence type="ECO:0000313" key="2">
    <source>
        <dbReference type="Proteomes" id="UP001054837"/>
    </source>
</evidence>
<organism evidence="1 2">
    <name type="scientific">Caerostris darwini</name>
    <dbReference type="NCBI Taxonomy" id="1538125"/>
    <lineage>
        <taxon>Eukaryota</taxon>
        <taxon>Metazoa</taxon>
        <taxon>Ecdysozoa</taxon>
        <taxon>Arthropoda</taxon>
        <taxon>Chelicerata</taxon>
        <taxon>Arachnida</taxon>
        <taxon>Araneae</taxon>
        <taxon>Araneomorphae</taxon>
        <taxon>Entelegynae</taxon>
        <taxon>Araneoidea</taxon>
        <taxon>Araneidae</taxon>
        <taxon>Caerostris</taxon>
    </lineage>
</organism>
<evidence type="ECO:0000313" key="1">
    <source>
        <dbReference type="EMBL" id="GIY60957.1"/>
    </source>
</evidence>